<feature type="region of interest" description="Disordered" evidence="1">
    <location>
        <begin position="64"/>
        <end position="92"/>
    </location>
</feature>
<dbReference type="EMBL" id="JAULSX010000007">
    <property type="protein sequence ID" value="KAK3487657.1"/>
    <property type="molecule type" value="Genomic_DNA"/>
</dbReference>
<gene>
    <name evidence="2" type="ORF">B0T23DRAFT_386365</name>
</gene>
<keyword evidence="3" id="KW-1185">Reference proteome</keyword>
<evidence type="ECO:0000313" key="3">
    <source>
        <dbReference type="Proteomes" id="UP001285908"/>
    </source>
</evidence>
<name>A0AAJ0I216_9PEZI</name>
<sequence length="92" mass="10816">MPSRYIFMFLVPLTSTCKQWTGWDIHLLKLHHHQSRRGEVGKDMSGCPVMASARFQQLWNGMPGTRDTCPPRARQPRRLRCCQDPRRPLVKR</sequence>
<dbReference type="RefSeq" id="XP_062689784.1">
    <property type="nucleotide sequence ID" value="XM_062837610.1"/>
</dbReference>
<organism evidence="2 3">
    <name type="scientific">Neurospora hispaniola</name>
    <dbReference type="NCBI Taxonomy" id="588809"/>
    <lineage>
        <taxon>Eukaryota</taxon>
        <taxon>Fungi</taxon>
        <taxon>Dikarya</taxon>
        <taxon>Ascomycota</taxon>
        <taxon>Pezizomycotina</taxon>
        <taxon>Sordariomycetes</taxon>
        <taxon>Sordariomycetidae</taxon>
        <taxon>Sordariales</taxon>
        <taxon>Sordariaceae</taxon>
        <taxon>Neurospora</taxon>
    </lineage>
</organism>
<evidence type="ECO:0000256" key="1">
    <source>
        <dbReference type="SAM" id="MobiDB-lite"/>
    </source>
</evidence>
<dbReference type="Proteomes" id="UP001285908">
    <property type="component" value="Unassembled WGS sequence"/>
</dbReference>
<reference evidence="2 3" key="1">
    <citation type="journal article" date="2023" name="Mol. Phylogenet. Evol.">
        <title>Genome-scale phylogeny and comparative genomics of the fungal order Sordariales.</title>
        <authorList>
            <person name="Hensen N."/>
            <person name="Bonometti L."/>
            <person name="Westerberg I."/>
            <person name="Brannstrom I.O."/>
            <person name="Guillou S."/>
            <person name="Cros-Aarteil S."/>
            <person name="Calhoun S."/>
            <person name="Haridas S."/>
            <person name="Kuo A."/>
            <person name="Mondo S."/>
            <person name="Pangilinan J."/>
            <person name="Riley R."/>
            <person name="LaButti K."/>
            <person name="Andreopoulos B."/>
            <person name="Lipzen A."/>
            <person name="Chen C."/>
            <person name="Yan M."/>
            <person name="Daum C."/>
            <person name="Ng V."/>
            <person name="Clum A."/>
            <person name="Steindorff A."/>
            <person name="Ohm R.A."/>
            <person name="Martin F."/>
            <person name="Silar P."/>
            <person name="Natvig D.O."/>
            <person name="Lalanne C."/>
            <person name="Gautier V."/>
            <person name="Ament-Velasquez S.L."/>
            <person name="Kruys A."/>
            <person name="Hutchinson M.I."/>
            <person name="Powell A.J."/>
            <person name="Barry K."/>
            <person name="Miller A.N."/>
            <person name="Grigoriev I.V."/>
            <person name="Debuchy R."/>
            <person name="Gladieux P."/>
            <person name="Hiltunen Thoren M."/>
            <person name="Johannesson H."/>
        </authorList>
    </citation>
    <scope>NUCLEOTIDE SEQUENCE [LARGE SCALE GENOMIC DNA]</scope>
    <source>
        <strain evidence="2 3">FGSC 10403</strain>
    </source>
</reference>
<proteinExistence type="predicted"/>
<evidence type="ECO:0000313" key="2">
    <source>
        <dbReference type="EMBL" id="KAK3487657.1"/>
    </source>
</evidence>
<dbReference type="AlphaFoldDB" id="A0AAJ0I216"/>
<comment type="caution">
    <text evidence="2">The sequence shown here is derived from an EMBL/GenBank/DDBJ whole genome shotgun (WGS) entry which is preliminary data.</text>
</comment>
<accession>A0AAJ0I216</accession>
<dbReference type="GeneID" id="87875232"/>
<feature type="compositionally biased region" description="Basic and acidic residues" evidence="1">
    <location>
        <begin position="81"/>
        <end position="92"/>
    </location>
</feature>
<protein>
    <submittedName>
        <fullName evidence="2">Uncharacterized protein</fullName>
    </submittedName>
</protein>